<reference evidence="2" key="1">
    <citation type="submission" date="2022-12" db="EMBL/GenBank/DDBJ databases">
        <authorList>
            <person name="Petersen C."/>
        </authorList>
    </citation>
    <scope>NUCLEOTIDE SEQUENCE</scope>
    <source>
        <strain evidence="2">IBT 30728</strain>
    </source>
</reference>
<gene>
    <name evidence="2" type="ORF">N7539_006796</name>
</gene>
<organism evidence="2 3">
    <name type="scientific">Penicillium diatomitis</name>
    <dbReference type="NCBI Taxonomy" id="2819901"/>
    <lineage>
        <taxon>Eukaryota</taxon>
        <taxon>Fungi</taxon>
        <taxon>Dikarya</taxon>
        <taxon>Ascomycota</taxon>
        <taxon>Pezizomycotina</taxon>
        <taxon>Eurotiomycetes</taxon>
        <taxon>Eurotiomycetidae</taxon>
        <taxon>Eurotiales</taxon>
        <taxon>Aspergillaceae</taxon>
        <taxon>Penicillium</taxon>
    </lineage>
</organism>
<comment type="caution">
    <text evidence="2">The sequence shown here is derived from an EMBL/GenBank/DDBJ whole genome shotgun (WGS) entry which is preliminary data.</text>
</comment>
<evidence type="ECO:0000313" key="3">
    <source>
        <dbReference type="Proteomes" id="UP001148312"/>
    </source>
</evidence>
<dbReference type="RefSeq" id="XP_056788332.1">
    <property type="nucleotide sequence ID" value="XM_056936397.1"/>
</dbReference>
<protein>
    <submittedName>
        <fullName evidence="2">Uncharacterized protein</fullName>
    </submittedName>
</protein>
<dbReference type="Proteomes" id="UP001148312">
    <property type="component" value="Unassembled WGS sequence"/>
</dbReference>
<dbReference type="EMBL" id="JAPWDQ010000009">
    <property type="protein sequence ID" value="KAJ5480902.1"/>
    <property type="molecule type" value="Genomic_DNA"/>
</dbReference>
<dbReference type="GeneID" id="81626646"/>
<evidence type="ECO:0000313" key="2">
    <source>
        <dbReference type="EMBL" id="KAJ5480902.1"/>
    </source>
</evidence>
<reference evidence="2" key="2">
    <citation type="journal article" date="2023" name="IMA Fungus">
        <title>Comparative genomic study of the Penicillium genus elucidates a diverse pangenome and 15 lateral gene transfer events.</title>
        <authorList>
            <person name="Petersen C."/>
            <person name="Sorensen T."/>
            <person name="Nielsen M.R."/>
            <person name="Sondergaard T.E."/>
            <person name="Sorensen J.L."/>
            <person name="Fitzpatrick D.A."/>
            <person name="Frisvad J.C."/>
            <person name="Nielsen K.L."/>
        </authorList>
    </citation>
    <scope>NUCLEOTIDE SEQUENCE</scope>
    <source>
        <strain evidence="2">IBT 30728</strain>
    </source>
</reference>
<feature type="region of interest" description="Disordered" evidence="1">
    <location>
        <begin position="308"/>
        <end position="370"/>
    </location>
</feature>
<evidence type="ECO:0000256" key="1">
    <source>
        <dbReference type="SAM" id="MobiDB-lite"/>
    </source>
</evidence>
<keyword evidence="3" id="KW-1185">Reference proteome</keyword>
<proteinExistence type="predicted"/>
<accession>A0A9W9X2D8</accession>
<dbReference type="AlphaFoldDB" id="A0A9W9X2D8"/>
<sequence length="370" mass="40709">MACLIMTVDFVPDKRQPACQTGRKKCLTAATAGGHPMDMPSGKKDYAATRTSTANCELLTIYLDLRWRRYMIHESFFFFFVIRYKSLGTLNPNPPIWKTLSSGLGCGQKTRELESSPRSPPETRFPTISYISKGDLSPSYLQSQVIVKTAAYSGETVVALESGRCFNSLTPQTWATFNHVQWSTVPAHGFLQPGIHESRSLCSMRLPFSVPTCFWIVSPVTTTTTTIHQANSSMICAGNSPPVFLILPQTKANGSFASDWLKLQPQAASLAAPNTEPRPNDNVGSPCRDDPMWLAWGPRFEGIGRKSVQVSKPPESLITHHPQPRSTPVHLNGPEIEGGGGSPPARDDSLTLQRTRRSSLPDPSELLLHM</sequence>
<feature type="region of interest" description="Disordered" evidence="1">
    <location>
        <begin position="269"/>
        <end position="290"/>
    </location>
</feature>
<name>A0A9W9X2D8_9EURO</name>